<dbReference type="GeneID" id="18809884"/>
<evidence type="ECO:0000256" key="9">
    <source>
        <dbReference type="RuleBase" id="RU361153"/>
    </source>
</evidence>
<evidence type="ECO:0000256" key="2">
    <source>
        <dbReference type="ARBA" id="ARBA00004613"/>
    </source>
</evidence>
<dbReference type="InterPro" id="IPR017853">
    <property type="entry name" value="GH"/>
</dbReference>
<dbReference type="EMBL" id="GL945435">
    <property type="protein sequence ID" value="EGO23925.1"/>
    <property type="molecule type" value="Genomic_DNA"/>
</dbReference>
<evidence type="ECO:0000256" key="6">
    <source>
        <dbReference type="ARBA" id="ARBA00022729"/>
    </source>
</evidence>
<gene>
    <name evidence="12" type="ORF">SERLADRAFT_362078</name>
</gene>
<evidence type="ECO:0000256" key="8">
    <source>
        <dbReference type="ARBA" id="ARBA00023295"/>
    </source>
</evidence>
<keyword evidence="5" id="KW-0964">Secreted</keyword>
<dbReference type="SUPFAM" id="SSF51445">
    <property type="entry name" value="(Trans)glycosidases"/>
    <property type="match status" value="1"/>
</dbReference>
<dbReference type="AlphaFoldDB" id="F8NZA5"/>
<reference evidence="12" key="1">
    <citation type="submission" date="2011-04" db="EMBL/GenBank/DDBJ databases">
        <title>Evolution of plant cell wall degrading machinery underlies the functional diversity of forest fungi.</title>
        <authorList>
            <consortium name="US DOE Joint Genome Institute (JGI-PGF)"/>
            <person name="Eastwood D.C."/>
            <person name="Floudas D."/>
            <person name="Binder M."/>
            <person name="Majcherczyk A."/>
            <person name="Schneider P."/>
            <person name="Aerts A."/>
            <person name="Asiegbu F.O."/>
            <person name="Baker S.E."/>
            <person name="Barry K."/>
            <person name="Bendiksby M."/>
            <person name="Blumentritt M."/>
            <person name="Coutinho P.M."/>
            <person name="Cullen D."/>
            <person name="Cullen D."/>
            <person name="Gathman A."/>
            <person name="Goodell B."/>
            <person name="Henrissat B."/>
            <person name="Ihrmark K."/>
            <person name="Kauserud H."/>
            <person name="Kohler A."/>
            <person name="LaButti K."/>
            <person name="Lapidus A."/>
            <person name="Lavin J.L."/>
            <person name="Lee Y.-H."/>
            <person name="Lindquist E."/>
            <person name="Lilly W."/>
            <person name="Lucas S."/>
            <person name="Morin E."/>
            <person name="Murat C."/>
            <person name="Oguiza J.A."/>
            <person name="Park J."/>
            <person name="Pisabarro A.G."/>
            <person name="Riley R."/>
            <person name="Rosling A."/>
            <person name="Salamov A."/>
            <person name="Schmidt O."/>
            <person name="Schmutz J."/>
            <person name="Skrede I."/>
            <person name="Stenlid J."/>
            <person name="Wiebenga A."/>
            <person name="Xie X."/>
            <person name="Kues U."/>
            <person name="Hibbett D.S."/>
            <person name="Hoffmeister D."/>
            <person name="Hogberg N."/>
            <person name="Martin F."/>
            <person name="Grigoriev I.V."/>
            <person name="Watkinson S.C."/>
        </authorList>
    </citation>
    <scope>NUCLEOTIDE SEQUENCE</scope>
    <source>
        <strain evidence="12">S7.9</strain>
    </source>
</reference>
<keyword evidence="8 9" id="KW-0326">Glycosidase</keyword>
<dbReference type="GO" id="GO:0016985">
    <property type="term" value="F:mannan endo-1,4-beta-mannosidase activity"/>
    <property type="evidence" value="ECO:0007669"/>
    <property type="project" value="UniProtKB-EC"/>
</dbReference>
<dbReference type="GO" id="GO:0046355">
    <property type="term" value="P:mannan catabolic process"/>
    <property type="evidence" value="ECO:0007669"/>
    <property type="project" value="UniProtKB-ARBA"/>
</dbReference>
<dbReference type="GO" id="GO:0005576">
    <property type="term" value="C:extracellular region"/>
    <property type="evidence" value="ECO:0007669"/>
    <property type="project" value="UniProtKB-SubCell"/>
</dbReference>
<evidence type="ECO:0000256" key="4">
    <source>
        <dbReference type="ARBA" id="ARBA00012706"/>
    </source>
</evidence>
<dbReference type="PANTHER" id="PTHR31451">
    <property type="match status" value="1"/>
</dbReference>
<dbReference type="HOGENOM" id="CLU_042568_1_0_1"/>
<dbReference type="EC" id="3.2.1.78" evidence="4"/>
<dbReference type="InterPro" id="IPR001547">
    <property type="entry name" value="Glyco_hydro_5"/>
</dbReference>
<feature type="signal peptide" evidence="10">
    <location>
        <begin position="1"/>
        <end position="22"/>
    </location>
</feature>
<dbReference type="Pfam" id="PF00150">
    <property type="entry name" value="Cellulase"/>
    <property type="match status" value="1"/>
</dbReference>
<evidence type="ECO:0000256" key="3">
    <source>
        <dbReference type="ARBA" id="ARBA00005641"/>
    </source>
</evidence>
<comment type="catalytic activity">
    <reaction evidence="1">
        <text>Random hydrolysis of (1-&gt;4)-beta-D-mannosidic linkages in mannans, galactomannans and glucomannans.</text>
        <dbReference type="EC" id="3.2.1.78"/>
    </reaction>
</comment>
<accession>F8NZA5</accession>
<feature type="domain" description="Glycoside hydrolase family 5" evidence="11">
    <location>
        <begin position="39"/>
        <end position="319"/>
    </location>
</feature>
<evidence type="ECO:0000256" key="10">
    <source>
        <dbReference type="SAM" id="SignalP"/>
    </source>
</evidence>
<keyword evidence="6 10" id="KW-0732">Signal</keyword>
<sequence length="364" mass="39676">MKLTGSLSALALAAFSLKTVSAANSFAGSNLYYAAGLDSATRGTLLDGLQSAGMKVLRVWLDGQSTTQKGTNIDPFPDLEPNVIGTYNDTVLERLDDFMIDAQAHGIKLLISMHSFNALQAGDVYGKQYGTGYFYEQTQPQQQFDARLTHVLNHNHTTLGKPWSQLSDYIFAFEAENEAMIGQGQTYIQDHQQWQCDRASTIKGVLGSNSNILVVTGGESWMAESVQPNFLNCSSLDVISIHSYGTGDFATSSIQTYVQQAQSAGKKLLFEEWGACYFSTSNNNCPTGSALDADTRNSNIKTWASQIDAAGVPWLYWQVLPNADPHQDQDFEVGLNDSSWSTLQAAAQAALQATAAFDYSSYLL</sequence>
<keyword evidence="7 9" id="KW-0378">Hydrolase</keyword>
<dbReference type="RefSeq" id="XP_007319687.1">
    <property type="nucleotide sequence ID" value="XM_007319625.1"/>
</dbReference>
<proteinExistence type="inferred from homology"/>
<evidence type="ECO:0000259" key="11">
    <source>
        <dbReference type="Pfam" id="PF00150"/>
    </source>
</evidence>
<comment type="similarity">
    <text evidence="3 9">Belongs to the glycosyl hydrolase 5 (cellulase A) family.</text>
</comment>
<dbReference type="Proteomes" id="UP000008064">
    <property type="component" value="Unassembled WGS sequence"/>
</dbReference>
<dbReference type="Gene3D" id="3.20.20.80">
    <property type="entry name" value="Glycosidases"/>
    <property type="match status" value="1"/>
</dbReference>
<dbReference type="InterPro" id="IPR045053">
    <property type="entry name" value="MAN-like"/>
</dbReference>
<dbReference type="PANTHER" id="PTHR31451:SF39">
    <property type="entry name" value="MANNAN ENDO-1,4-BETA-MANNOSIDASE 1"/>
    <property type="match status" value="1"/>
</dbReference>
<protein>
    <recommendedName>
        <fullName evidence="4">mannan endo-1,4-beta-mannosidase</fullName>
        <ecNumber evidence="4">3.2.1.78</ecNumber>
    </recommendedName>
</protein>
<evidence type="ECO:0000313" key="12">
    <source>
        <dbReference type="EMBL" id="EGO23925.1"/>
    </source>
</evidence>
<dbReference type="OrthoDB" id="428177at2759"/>
<organism>
    <name type="scientific">Serpula lacrymans var. lacrymans (strain S7.9)</name>
    <name type="common">Dry rot fungus</name>
    <dbReference type="NCBI Taxonomy" id="578457"/>
    <lineage>
        <taxon>Eukaryota</taxon>
        <taxon>Fungi</taxon>
        <taxon>Dikarya</taxon>
        <taxon>Basidiomycota</taxon>
        <taxon>Agaricomycotina</taxon>
        <taxon>Agaricomycetes</taxon>
        <taxon>Agaricomycetidae</taxon>
        <taxon>Boletales</taxon>
        <taxon>Coniophorineae</taxon>
        <taxon>Serpulaceae</taxon>
        <taxon>Serpula</taxon>
    </lineage>
</organism>
<name>F8NZA5_SERL9</name>
<evidence type="ECO:0000256" key="5">
    <source>
        <dbReference type="ARBA" id="ARBA00022525"/>
    </source>
</evidence>
<evidence type="ECO:0000256" key="1">
    <source>
        <dbReference type="ARBA" id="ARBA00001678"/>
    </source>
</evidence>
<feature type="chain" id="PRO_5003376428" description="mannan endo-1,4-beta-mannosidase" evidence="10">
    <location>
        <begin position="23"/>
        <end position="364"/>
    </location>
</feature>
<dbReference type="KEGG" id="sla:SERLADRAFT_362078"/>
<comment type="subcellular location">
    <subcellularLocation>
        <location evidence="2">Secreted</location>
    </subcellularLocation>
</comment>
<evidence type="ECO:0000256" key="7">
    <source>
        <dbReference type="ARBA" id="ARBA00022801"/>
    </source>
</evidence>